<name>A0A387B9P4_9MICO</name>
<dbReference type="Proteomes" id="UP000278886">
    <property type="component" value="Chromosome"/>
</dbReference>
<dbReference type="RefSeq" id="WP_120762825.1">
    <property type="nucleotide sequence ID" value="NZ_CP032630.1"/>
</dbReference>
<organism evidence="2 3">
    <name type="scientific">Protaetiibacter intestinalis</name>
    <dbReference type="NCBI Taxonomy" id="2419774"/>
    <lineage>
        <taxon>Bacteria</taxon>
        <taxon>Bacillati</taxon>
        <taxon>Actinomycetota</taxon>
        <taxon>Actinomycetes</taxon>
        <taxon>Micrococcales</taxon>
        <taxon>Microbacteriaceae</taxon>
        <taxon>Protaetiibacter</taxon>
    </lineage>
</organism>
<protein>
    <submittedName>
        <fullName evidence="2">Uncharacterized protein</fullName>
    </submittedName>
</protein>
<evidence type="ECO:0000256" key="1">
    <source>
        <dbReference type="SAM" id="Phobius"/>
    </source>
</evidence>
<feature type="transmembrane region" description="Helical" evidence="1">
    <location>
        <begin position="56"/>
        <end position="75"/>
    </location>
</feature>
<dbReference type="EMBL" id="CP032630">
    <property type="protein sequence ID" value="AYF98478.1"/>
    <property type="molecule type" value="Genomic_DNA"/>
</dbReference>
<sequence>MTAPSEPQPADRVAPVRLSPWVLGGVAVAATAAWVLNLVGGLGFPDGAPAEWGMNAVISIDLVGVAIATGVGALVAARRRPSRESRVLPWLGVGLALVAAVAWAATSPGLWQTLFAGRGGRYAYDVGGVFFTGIAWALGAVFGAFGYRTGGLPIRNAAALAGIVLWAIVAAGAVGSALLYAADLTD</sequence>
<reference evidence="3" key="1">
    <citation type="submission" date="2018-09" db="EMBL/GenBank/DDBJ databases">
        <title>Genome sequencing of strain 2DFWR-13.</title>
        <authorList>
            <person name="Heo J."/>
            <person name="Kim S.-J."/>
            <person name="Kwon S.-W."/>
        </authorList>
    </citation>
    <scope>NUCLEOTIDE SEQUENCE [LARGE SCALE GENOMIC DNA]</scope>
    <source>
        <strain evidence="3">2DFWR-13</strain>
    </source>
</reference>
<dbReference type="KEGG" id="lyd:D7I47_09555"/>
<accession>A0A387B9P4</accession>
<evidence type="ECO:0000313" key="2">
    <source>
        <dbReference type="EMBL" id="AYF98478.1"/>
    </source>
</evidence>
<keyword evidence="1" id="KW-0472">Membrane</keyword>
<dbReference type="AlphaFoldDB" id="A0A387B9P4"/>
<proteinExistence type="predicted"/>
<dbReference type="OrthoDB" id="9921115at2"/>
<keyword evidence="3" id="KW-1185">Reference proteome</keyword>
<keyword evidence="1" id="KW-1133">Transmembrane helix</keyword>
<feature type="transmembrane region" description="Helical" evidence="1">
    <location>
        <begin position="87"/>
        <end position="106"/>
    </location>
</feature>
<feature type="transmembrane region" description="Helical" evidence="1">
    <location>
        <begin position="126"/>
        <end position="147"/>
    </location>
</feature>
<feature type="transmembrane region" description="Helical" evidence="1">
    <location>
        <begin position="21"/>
        <end position="44"/>
    </location>
</feature>
<keyword evidence="1" id="KW-0812">Transmembrane</keyword>
<gene>
    <name evidence="2" type="ORF">D7I47_09555</name>
</gene>
<evidence type="ECO:0000313" key="3">
    <source>
        <dbReference type="Proteomes" id="UP000278886"/>
    </source>
</evidence>
<feature type="transmembrane region" description="Helical" evidence="1">
    <location>
        <begin position="159"/>
        <end position="182"/>
    </location>
</feature>